<organism evidence="2 3">
    <name type="scientific">Streptomyces zhihengii</name>
    <dbReference type="NCBI Taxonomy" id="1818004"/>
    <lineage>
        <taxon>Bacteria</taxon>
        <taxon>Bacillati</taxon>
        <taxon>Actinomycetota</taxon>
        <taxon>Actinomycetes</taxon>
        <taxon>Kitasatosporales</taxon>
        <taxon>Streptomycetaceae</taxon>
        <taxon>Streptomyces</taxon>
    </lineage>
</organism>
<evidence type="ECO:0000313" key="3">
    <source>
        <dbReference type="Proteomes" id="UP000664109"/>
    </source>
</evidence>
<feature type="region of interest" description="Disordered" evidence="1">
    <location>
        <begin position="1"/>
        <end position="31"/>
    </location>
</feature>
<dbReference type="EMBL" id="JAFEJA010000001">
    <property type="protein sequence ID" value="MBM9621018.1"/>
    <property type="molecule type" value="Genomic_DNA"/>
</dbReference>
<keyword evidence="3" id="KW-1185">Reference proteome</keyword>
<gene>
    <name evidence="2" type="ORF">JE024_20195</name>
</gene>
<dbReference type="Proteomes" id="UP000664109">
    <property type="component" value="Unassembled WGS sequence"/>
</dbReference>
<proteinExistence type="predicted"/>
<comment type="caution">
    <text evidence="2">The sequence shown here is derived from an EMBL/GenBank/DDBJ whole genome shotgun (WGS) entry which is preliminary data.</text>
</comment>
<evidence type="ECO:0000256" key="1">
    <source>
        <dbReference type="SAM" id="MobiDB-lite"/>
    </source>
</evidence>
<sequence>MAGMGPAPNPNSRRRNATLPMTLLPAAGRPGDAPRWPLLDDVALTARRDAARRQADELELQLTEPELTGRRRTALQKKADAAVTEANILTKKVEAQSAVEAELWAELWRLPQAVMWERHGWIREVAQYVRWKVAAELGDLDASKESRMLADRLGLNPLAMLRLRWEVSSDEVAEARAARPARRAGDVRSRLRAVGDE</sequence>
<accession>A0ABS2UVD1</accession>
<dbReference type="RefSeq" id="WP_205374925.1">
    <property type="nucleotide sequence ID" value="NZ_JAFEJA010000001.1"/>
</dbReference>
<protein>
    <submittedName>
        <fullName evidence="2">Uncharacterized protein</fullName>
    </submittedName>
</protein>
<evidence type="ECO:0000313" key="2">
    <source>
        <dbReference type="EMBL" id="MBM9621018.1"/>
    </source>
</evidence>
<name>A0ABS2UVD1_9ACTN</name>
<reference evidence="2 3" key="1">
    <citation type="journal article" date="2016" name="Arch. Microbiol.">
        <title>Streptomyces zhihengii sp. nov., isolated from rhizospheric soil of Psammosilene tunicoides.</title>
        <authorList>
            <person name="Huang M.J."/>
            <person name="Fei J.J."/>
            <person name="Salam N."/>
            <person name="Kim C.J."/>
            <person name="Hozzein W.N."/>
            <person name="Xiao M."/>
            <person name="Huang H.Q."/>
            <person name="Li W.J."/>
        </authorList>
    </citation>
    <scope>NUCLEOTIDE SEQUENCE [LARGE SCALE GENOMIC DNA]</scope>
    <source>
        <strain evidence="2 3">YIM T102</strain>
    </source>
</reference>